<dbReference type="GO" id="GO:0000287">
    <property type="term" value="F:magnesium ion binding"/>
    <property type="evidence" value="ECO:0007669"/>
    <property type="project" value="TreeGrafter"/>
</dbReference>
<dbReference type="Gene3D" id="3.40.50.1000">
    <property type="entry name" value="HAD superfamily/HAD-like"/>
    <property type="match status" value="1"/>
</dbReference>
<evidence type="ECO:0000256" key="3">
    <source>
        <dbReference type="ARBA" id="ARBA00022605"/>
    </source>
</evidence>
<evidence type="ECO:0000256" key="7">
    <source>
        <dbReference type="ARBA" id="ARBA00023299"/>
    </source>
</evidence>
<evidence type="ECO:0000256" key="5">
    <source>
        <dbReference type="ARBA" id="ARBA00022801"/>
    </source>
</evidence>
<feature type="binding site" evidence="11">
    <location>
        <position position="15"/>
    </location>
    <ligand>
        <name>substrate</name>
    </ligand>
</feature>
<comment type="catalytic activity">
    <reaction evidence="8">
        <text>O-phospho-L-serine + H2O = L-serine + phosphate</text>
        <dbReference type="Rhea" id="RHEA:21208"/>
        <dbReference type="ChEBI" id="CHEBI:15377"/>
        <dbReference type="ChEBI" id="CHEBI:33384"/>
        <dbReference type="ChEBI" id="CHEBI:43474"/>
        <dbReference type="ChEBI" id="CHEBI:57524"/>
        <dbReference type="EC" id="3.1.3.3"/>
    </reaction>
</comment>
<comment type="pathway">
    <text evidence="1">Amino-acid biosynthesis; L-serine biosynthesis; L-serine from 3-phospho-D-glycerate: step 3/3.</text>
</comment>
<accession>A0A1Y1RZI6</accession>
<evidence type="ECO:0000256" key="4">
    <source>
        <dbReference type="ARBA" id="ARBA00022723"/>
    </source>
</evidence>
<dbReference type="STRING" id="1963862.B4O97_07955"/>
<dbReference type="GO" id="GO:0005737">
    <property type="term" value="C:cytoplasm"/>
    <property type="evidence" value="ECO:0007669"/>
    <property type="project" value="TreeGrafter"/>
</dbReference>
<dbReference type="PANTHER" id="PTHR43344">
    <property type="entry name" value="PHOSPHOSERINE PHOSPHATASE"/>
    <property type="match status" value="1"/>
</dbReference>
<comment type="catalytic activity">
    <reaction evidence="9">
        <text>O-phospho-D-serine + H2O = D-serine + phosphate</text>
        <dbReference type="Rhea" id="RHEA:24873"/>
        <dbReference type="ChEBI" id="CHEBI:15377"/>
        <dbReference type="ChEBI" id="CHEBI:35247"/>
        <dbReference type="ChEBI" id="CHEBI:43474"/>
        <dbReference type="ChEBI" id="CHEBI:58680"/>
        <dbReference type="EC" id="3.1.3.3"/>
    </reaction>
</comment>
<feature type="binding site" evidence="11">
    <location>
        <begin position="90"/>
        <end position="91"/>
    </location>
    <ligand>
        <name>substrate</name>
    </ligand>
</feature>
<comment type="cofactor">
    <cofactor evidence="12">
        <name>Mg(2+)</name>
        <dbReference type="ChEBI" id="CHEBI:18420"/>
    </cofactor>
    <text evidence="12">Binds 1 Mg(2+) ion per subunit.</text>
</comment>
<feature type="binding site" evidence="12">
    <location>
        <position position="152"/>
    </location>
    <ligand>
        <name>Mg(2+)</name>
        <dbReference type="ChEBI" id="CHEBI:18420"/>
    </ligand>
</feature>
<dbReference type="NCBIfam" id="TIGR02137">
    <property type="entry name" value="HSK-PSP"/>
    <property type="match status" value="1"/>
</dbReference>
<dbReference type="GO" id="GO:0036424">
    <property type="term" value="F:L-phosphoserine phosphatase activity"/>
    <property type="evidence" value="ECO:0007669"/>
    <property type="project" value="TreeGrafter"/>
</dbReference>
<evidence type="ECO:0000256" key="2">
    <source>
        <dbReference type="ARBA" id="ARBA00012640"/>
    </source>
</evidence>
<dbReference type="AlphaFoldDB" id="A0A1Y1RZI6"/>
<dbReference type="SUPFAM" id="SSF56784">
    <property type="entry name" value="HAD-like"/>
    <property type="match status" value="1"/>
</dbReference>
<evidence type="ECO:0000256" key="8">
    <source>
        <dbReference type="ARBA" id="ARBA00048138"/>
    </source>
</evidence>
<dbReference type="NCBIfam" id="NF010109">
    <property type="entry name" value="PRK13582.1"/>
    <property type="match status" value="1"/>
</dbReference>
<evidence type="ECO:0000256" key="11">
    <source>
        <dbReference type="PIRSR" id="PIRSR611863-2"/>
    </source>
</evidence>
<dbReference type="Pfam" id="PF00702">
    <property type="entry name" value="Hydrolase"/>
    <property type="match status" value="1"/>
</dbReference>
<keyword evidence="14" id="KW-1185">Reference proteome</keyword>
<feature type="binding site" evidence="12">
    <location>
        <position position="7"/>
    </location>
    <ligand>
        <name>Mg(2+)</name>
        <dbReference type="ChEBI" id="CHEBI:18420"/>
    </ligand>
</feature>
<evidence type="ECO:0000256" key="10">
    <source>
        <dbReference type="PIRSR" id="PIRSR611863-1"/>
    </source>
</evidence>
<proteinExistence type="predicted"/>
<dbReference type="RefSeq" id="WP_083049822.1">
    <property type="nucleotide sequence ID" value="NZ_CAXXQO010000003.1"/>
</dbReference>
<protein>
    <recommendedName>
        <fullName evidence="2">phosphoserine phosphatase</fullName>
        <ecNumber evidence="2">3.1.3.3</ecNumber>
    </recommendedName>
</protein>
<dbReference type="GO" id="GO:0006564">
    <property type="term" value="P:L-serine biosynthetic process"/>
    <property type="evidence" value="ECO:0007669"/>
    <property type="project" value="UniProtKB-KW"/>
</dbReference>
<sequence>MRVVCLDLEGVLVPEIWINVAEKTGIEELRLTTRDIPDYDVLMKKRLGILDEHSLTLKDIQEVISSMSPLPGAGDFLEELRSEYQVIILSDTFDQFASPLMRQLRWPTLFCNTLEVDDAHRITGYRLRQQDGKRKAVEALRSLNMRIIASGDSYNDISMLSSAHAGVLFRPPENIIAEYPEFPVTREYGELRREIDRSFAGIPV</sequence>
<keyword evidence="6" id="KW-0460">Magnesium</keyword>
<feature type="binding site" evidence="11">
    <location>
        <position position="133"/>
    </location>
    <ligand>
        <name>substrate</name>
    </ligand>
</feature>
<comment type="caution">
    <text evidence="13">The sequence shown here is derived from an EMBL/GenBank/DDBJ whole genome shotgun (WGS) entry which is preliminary data.</text>
</comment>
<dbReference type="EMBL" id="MWQY01000007">
    <property type="protein sequence ID" value="ORC35993.1"/>
    <property type="molecule type" value="Genomic_DNA"/>
</dbReference>
<organism evidence="13 14">
    <name type="scientific">Marispirochaeta aestuarii</name>
    <dbReference type="NCBI Taxonomy" id="1963862"/>
    <lineage>
        <taxon>Bacteria</taxon>
        <taxon>Pseudomonadati</taxon>
        <taxon>Spirochaetota</taxon>
        <taxon>Spirochaetia</taxon>
        <taxon>Spirochaetales</taxon>
        <taxon>Spirochaetaceae</taxon>
        <taxon>Marispirochaeta</taxon>
    </lineage>
</organism>
<keyword evidence="3" id="KW-0028">Amino-acid biosynthesis</keyword>
<dbReference type="Gene3D" id="3.90.1470.10">
    <property type="entry name" value="thrh gene product, domain 2"/>
    <property type="match status" value="1"/>
</dbReference>
<feature type="binding site" evidence="11">
    <location>
        <position position="46"/>
    </location>
    <ligand>
        <name>substrate</name>
    </ligand>
</feature>
<dbReference type="PANTHER" id="PTHR43344:SF2">
    <property type="entry name" value="PHOSPHOSERINE PHOSPHATASE"/>
    <property type="match status" value="1"/>
</dbReference>
<dbReference type="InterPro" id="IPR011863">
    <property type="entry name" value="HSK-PSP"/>
</dbReference>
<dbReference type="EC" id="3.1.3.3" evidence="2"/>
<reference evidence="13 14" key="1">
    <citation type="submission" date="2017-03" db="EMBL/GenBank/DDBJ databases">
        <title>Draft Genome sequence of Marispirochaeta sp. strain JC444.</title>
        <authorList>
            <person name="Shivani Y."/>
            <person name="Subhash Y."/>
            <person name="Sasikala C."/>
            <person name="Ramana C."/>
        </authorList>
    </citation>
    <scope>NUCLEOTIDE SEQUENCE [LARGE SCALE GENOMIC DNA]</scope>
    <source>
        <strain evidence="13 14">JC444</strain>
    </source>
</reference>
<keyword evidence="5" id="KW-0378">Hydrolase</keyword>
<feature type="binding site" evidence="11">
    <location>
        <position position="155"/>
    </location>
    <ligand>
        <name>substrate</name>
    </ligand>
</feature>
<dbReference type="InterPro" id="IPR023214">
    <property type="entry name" value="HAD_sf"/>
</dbReference>
<evidence type="ECO:0000313" key="13">
    <source>
        <dbReference type="EMBL" id="ORC35993.1"/>
    </source>
</evidence>
<feature type="binding site" evidence="12">
    <location>
        <position position="9"/>
    </location>
    <ligand>
        <name>Mg(2+)</name>
        <dbReference type="ChEBI" id="CHEBI:18420"/>
    </ligand>
</feature>
<dbReference type="NCBIfam" id="TIGR01488">
    <property type="entry name" value="HAD-SF-IB"/>
    <property type="match status" value="1"/>
</dbReference>
<evidence type="ECO:0000256" key="12">
    <source>
        <dbReference type="PIRSR" id="PIRSR611863-3"/>
    </source>
</evidence>
<dbReference type="InterPro" id="IPR036412">
    <property type="entry name" value="HAD-like_sf"/>
</dbReference>
<dbReference type="Proteomes" id="UP000192343">
    <property type="component" value="Unassembled WGS sequence"/>
</dbReference>
<evidence type="ECO:0000256" key="1">
    <source>
        <dbReference type="ARBA" id="ARBA00005135"/>
    </source>
</evidence>
<dbReference type="OrthoDB" id="9801134at2"/>
<gene>
    <name evidence="13" type="ORF">B4O97_07955</name>
</gene>
<keyword evidence="4" id="KW-0479">Metal-binding</keyword>
<keyword evidence="7" id="KW-0718">Serine biosynthesis</keyword>
<name>A0A1Y1RZI6_9SPIO</name>
<evidence type="ECO:0000256" key="6">
    <source>
        <dbReference type="ARBA" id="ARBA00022842"/>
    </source>
</evidence>
<feature type="active site" description="Nucleophile" evidence="10">
    <location>
        <position position="7"/>
    </location>
</feature>
<evidence type="ECO:0000313" key="14">
    <source>
        <dbReference type="Proteomes" id="UP000192343"/>
    </source>
</evidence>
<feature type="active site" description="Proton donor" evidence="10">
    <location>
        <position position="9"/>
    </location>
</feature>
<dbReference type="InterPro" id="IPR050582">
    <property type="entry name" value="HAD-like_SerB"/>
</dbReference>
<evidence type="ECO:0000256" key="9">
    <source>
        <dbReference type="ARBA" id="ARBA00048523"/>
    </source>
</evidence>